<evidence type="ECO:0000256" key="1">
    <source>
        <dbReference type="SAM" id="Phobius"/>
    </source>
</evidence>
<gene>
    <name evidence="3" type="ORF">I303_107455</name>
</gene>
<keyword evidence="1" id="KW-1133">Transmembrane helix</keyword>
<dbReference type="AlphaFoldDB" id="A0AAJ8KW38"/>
<name>A0AAJ8KW38_9TREE</name>
<proteinExistence type="predicted"/>
<dbReference type="GeneID" id="28970558"/>
<protein>
    <recommendedName>
        <fullName evidence="2">Glycosyltransferase family 18 catalytic domain-containing protein</fullName>
    </recommendedName>
</protein>
<organism evidence="3 4">
    <name type="scientific">Kwoniella dejecticola CBS 10117</name>
    <dbReference type="NCBI Taxonomy" id="1296121"/>
    <lineage>
        <taxon>Eukaryota</taxon>
        <taxon>Fungi</taxon>
        <taxon>Dikarya</taxon>
        <taxon>Basidiomycota</taxon>
        <taxon>Agaricomycotina</taxon>
        <taxon>Tremellomycetes</taxon>
        <taxon>Tremellales</taxon>
        <taxon>Cryptococcaceae</taxon>
        <taxon>Kwoniella</taxon>
    </lineage>
</organism>
<keyword evidence="1" id="KW-0812">Transmembrane</keyword>
<feature type="domain" description="Glycosyltransferase family 18 catalytic" evidence="2">
    <location>
        <begin position="366"/>
        <end position="485"/>
    </location>
</feature>
<accession>A0AAJ8KW38</accession>
<dbReference type="Pfam" id="PF15024">
    <property type="entry name" value="Glyco_transf_18"/>
    <property type="match status" value="1"/>
</dbReference>
<dbReference type="Proteomes" id="UP000078595">
    <property type="component" value="Chromosome 9"/>
</dbReference>
<reference evidence="3" key="2">
    <citation type="submission" date="2024-02" db="EMBL/GenBank/DDBJ databases">
        <title>Comparative genomics of Cryptococcus and Kwoniella reveals pathogenesis evolution and contrasting modes of karyotype evolution via chromosome fusion or intercentromeric recombination.</title>
        <authorList>
            <person name="Coelho M.A."/>
            <person name="David-Palma M."/>
            <person name="Shea T."/>
            <person name="Bowers K."/>
            <person name="McGinley-Smith S."/>
            <person name="Mohammad A.W."/>
            <person name="Gnirke A."/>
            <person name="Yurkov A.M."/>
            <person name="Nowrousian M."/>
            <person name="Sun S."/>
            <person name="Cuomo C.A."/>
            <person name="Heitman J."/>
        </authorList>
    </citation>
    <scope>NUCLEOTIDE SEQUENCE</scope>
    <source>
        <strain evidence="3">CBS 10117</strain>
    </source>
</reference>
<evidence type="ECO:0000259" key="2">
    <source>
        <dbReference type="Pfam" id="PF15024"/>
    </source>
</evidence>
<dbReference type="KEGG" id="kdj:28970558"/>
<evidence type="ECO:0000313" key="3">
    <source>
        <dbReference type="EMBL" id="WWC64841.1"/>
    </source>
</evidence>
<keyword evidence="4" id="KW-1185">Reference proteome</keyword>
<dbReference type="RefSeq" id="XP_065825664.1">
    <property type="nucleotide sequence ID" value="XM_065969592.1"/>
</dbReference>
<reference evidence="3" key="1">
    <citation type="submission" date="2013-07" db="EMBL/GenBank/DDBJ databases">
        <authorList>
            <consortium name="The Broad Institute Genome Sequencing Platform"/>
            <person name="Cuomo C."/>
            <person name="Litvintseva A."/>
            <person name="Chen Y."/>
            <person name="Heitman J."/>
            <person name="Sun S."/>
            <person name="Springer D."/>
            <person name="Dromer F."/>
            <person name="Young S.K."/>
            <person name="Zeng Q."/>
            <person name="Gargeya S."/>
            <person name="Fitzgerald M."/>
            <person name="Abouelleil A."/>
            <person name="Alvarado L."/>
            <person name="Berlin A.M."/>
            <person name="Chapman S.B."/>
            <person name="Dewar J."/>
            <person name="Goldberg J."/>
            <person name="Griggs A."/>
            <person name="Gujja S."/>
            <person name="Hansen M."/>
            <person name="Howarth C."/>
            <person name="Imamovic A."/>
            <person name="Larimer J."/>
            <person name="McCowan C."/>
            <person name="Murphy C."/>
            <person name="Pearson M."/>
            <person name="Priest M."/>
            <person name="Roberts A."/>
            <person name="Saif S."/>
            <person name="Shea T."/>
            <person name="Sykes S."/>
            <person name="Wortman J."/>
            <person name="Nusbaum C."/>
            <person name="Birren B."/>
        </authorList>
    </citation>
    <scope>NUCLEOTIDE SEQUENCE</scope>
    <source>
        <strain evidence="3">CBS 10117</strain>
    </source>
</reference>
<dbReference type="EMBL" id="CP144538">
    <property type="protein sequence ID" value="WWC64841.1"/>
    <property type="molecule type" value="Genomic_DNA"/>
</dbReference>
<feature type="transmembrane region" description="Helical" evidence="1">
    <location>
        <begin position="50"/>
        <end position="69"/>
    </location>
</feature>
<evidence type="ECO:0000313" key="4">
    <source>
        <dbReference type="Proteomes" id="UP000078595"/>
    </source>
</evidence>
<sequence length="532" mass="61337">MKLVIPSSHSIAYNFKYYFSFLVRGGKKEADKDKADKKQMMASSKGHNSGLRRLLFLLMIVVTSLVVFYRPSISDIKSSPYFLPSSWQSASTTIPPEIQTLIPNERAMAIKQLKYAAKLETKFAPNPNWGGRDHGREDYKYHSENELRKLAVCIATDTCRQNQTSVIILGHIFNHFHLYEGYMGGEGIWTASLVETLTKWGYTILHARDDWVYMWYLYNQIPGMVKGIIAWRTGQFGTFEDQMKTGRRQHGIPAWQFFVYNYFPDHYTSIVGDAWNMHSEFGYSHEQRNFTFIPYVVEPATTPPYIPAVQRPNQVYILAKFVRYFYNGAQPAWEDRGIFLRAKQILEKEFPGFEFVVGCRDDRNGDQQKQNPMELPAGIRNLGQMDKVEFERQLANSRVMLGIGWPTLSPSPHVALSLGIPFISPFSVHGWSDLEDPETWASSQHHTLKTLTEPYVYHVLRGNETQFIDAIRKALSTPIEPFILPLMTRDHHEKQVNKWLNTDWKAKAAVILENRKNGRETENGNEIGEFAL</sequence>
<dbReference type="GO" id="GO:0030144">
    <property type="term" value="F:alpha-1,6-mannosylglycoprotein 6-beta-N-acetylglucosaminyltransferase activity"/>
    <property type="evidence" value="ECO:0007669"/>
    <property type="project" value="InterPro"/>
</dbReference>
<keyword evidence="1" id="KW-0472">Membrane</keyword>
<dbReference type="InterPro" id="IPR026116">
    <property type="entry name" value="GT18_cat"/>
</dbReference>